<reference evidence="2 3" key="1">
    <citation type="submission" date="2014-04" db="EMBL/GenBank/DDBJ databases">
        <title>Evolutionary Origins and Diversification of the Mycorrhizal Mutualists.</title>
        <authorList>
            <consortium name="DOE Joint Genome Institute"/>
            <consortium name="Mycorrhizal Genomics Consortium"/>
            <person name="Kohler A."/>
            <person name="Kuo A."/>
            <person name="Nagy L.G."/>
            <person name="Floudas D."/>
            <person name="Copeland A."/>
            <person name="Barry K.W."/>
            <person name="Cichocki N."/>
            <person name="Veneault-Fourrey C."/>
            <person name="LaButti K."/>
            <person name="Lindquist E.A."/>
            <person name="Lipzen A."/>
            <person name="Lundell T."/>
            <person name="Morin E."/>
            <person name="Murat C."/>
            <person name="Riley R."/>
            <person name="Ohm R."/>
            <person name="Sun H."/>
            <person name="Tunlid A."/>
            <person name="Henrissat B."/>
            <person name="Grigoriev I.V."/>
            <person name="Hibbett D.S."/>
            <person name="Martin F."/>
        </authorList>
    </citation>
    <scope>NUCLEOTIDE SEQUENCE [LARGE SCALE GENOMIC DNA]</scope>
    <source>
        <strain evidence="2 3">Koide BX008</strain>
    </source>
</reference>
<gene>
    <name evidence="2" type="ORF">M378DRAFT_164910</name>
</gene>
<evidence type="ECO:0000313" key="3">
    <source>
        <dbReference type="Proteomes" id="UP000054549"/>
    </source>
</evidence>
<name>A0A0C2X2V9_AMAMK</name>
<dbReference type="InParanoid" id="A0A0C2X2V9"/>
<keyword evidence="3" id="KW-1185">Reference proteome</keyword>
<feature type="region of interest" description="Disordered" evidence="1">
    <location>
        <begin position="59"/>
        <end position="78"/>
    </location>
</feature>
<proteinExistence type="predicted"/>
<feature type="compositionally biased region" description="Basic and acidic residues" evidence="1">
    <location>
        <begin position="66"/>
        <end position="78"/>
    </location>
</feature>
<dbReference type="EMBL" id="KN818263">
    <property type="protein sequence ID" value="KIL63028.1"/>
    <property type="molecule type" value="Genomic_DNA"/>
</dbReference>
<feature type="non-terminal residue" evidence="2">
    <location>
        <position position="1"/>
    </location>
</feature>
<organism evidence="2 3">
    <name type="scientific">Amanita muscaria (strain Koide BX008)</name>
    <dbReference type="NCBI Taxonomy" id="946122"/>
    <lineage>
        <taxon>Eukaryota</taxon>
        <taxon>Fungi</taxon>
        <taxon>Dikarya</taxon>
        <taxon>Basidiomycota</taxon>
        <taxon>Agaricomycotina</taxon>
        <taxon>Agaricomycetes</taxon>
        <taxon>Agaricomycetidae</taxon>
        <taxon>Agaricales</taxon>
        <taxon>Pluteineae</taxon>
        <taxon>Amanitaceae</taxon>
        <taxon>Amanita</taxon>
    </lineage>
</organism>
<protein>
    <submittedName>
        <fullName evidence="2">Uncharacterized protein</fullName>
    </submittedName>
</protein>
<evidence type="ECO:0000256" key="1">
    <source>
        <dbReference type="SAM" id="MobiDB-lite"/>
    </source>
</evidence>
<dbReference type="HOGENOM" id="CLU_2628435_0_0_1"/>
<dbReference type="AlphaFoldDB" id="A0A0C2X2V9"/>
<dbReference type="Proteomes" id="UP000054549">
    <property type="component" value="Unassembled WGS sequence"/>
</dbReference>
<sequence>KYQEQSAALVAEVRLKHGILNHSIDCQHIPKFRRKRVSNFIASTYYIGVLKELILGTNKKQRRTNKRAEEESGGGERV</sequence>
<accession>A0A0C2X2V9</accession>
<evidence type="ECO:0000313" key="2">
    <source>
        <dbReference type="EMBL" id="KIL63028.1"/>
    </source>
</evidence>